<accession>A0A1I1ENN1</accession>
<reference evidence="13" key="1">
    <citation type="submission" date="2016-10" db="EMBL/GenBank/DDBJ databases">
        <authorList>
            <person name="Varghese N."/>
            <person name="Submissions S."/>
        </authorList>
    </citation>
    <scope>NUCLEOTIDE SEQUENCE [LARGE SCALE GENOMIC DNA]</scope>
    <source>
        <strain evidence="13">CGMCC 1.12041</strain>
    </source>
</reference>
<dbReference type="SUPFAM" id="SSF161098">
    <property type="entry name" value="MetI-like"/>
    <property type="match status" value="1"/>
</dbReference>
<protein>
    <recommendedName>
        <fullName evidence="3 10">Phosphate transport system permease protein PstA</fullName>
    </recommendedName>
</protein>
<keyword evidence="7 10" id="KW-0812">Transmembrane</keyword>
<keyword evidence="6" id="KW-0592">Phosphate transport</keyword>
<feature type="domain" description="ABC transmembrane type-1" evidence="11">
    <location>
        <begin position="72"/>
        <end position="275"/>
    </location>
</feature>
<keyword evidence="9 10" id="KW-0472">Membrane</keyword>
<evidence type="ECO:0000256" key="9">
    <source>
        <dbReference type="ARBA" id="ARBA00023136"/>
    </source>
</evidence>
<feature type="transmembrane region" description="Helical" evidence="10">
    <location>
        <begin position="194"/>
        <end position="212"/>
    </location>
</feature>
<evidence type="ECO:0000256" key="10">
    <source>
        <dbReference type="RuleBase" id="RU363043"/>
    </source>
</evidence>
<evidence type="ECO:0000256" key="8">
    <source>
        <dbReference type="ARBA" id="ARBA00022989"/>
    </source>
</evidence>
<dbReference type="RefSeq" id="WP_091870672.1">
    <property type="nucleotide sequence ID" value="NZ_FOLD01000002.1"/>
</dbReference>
<evidence type="ECO:0000256" key="5">
    <source>
        <dbReference type="ARBA" id="ARBA00022475"/>
    </source>
</evidence>
<dbReference type="PROSITE" id="PS50928">
    <property type="entry name" value="ABC_TM1"/>
    <property type="match status" value="1"/>
</dbReference>
<evidence type="ECO:0000313" key="12">
    <source>
        <dbReference type="EMBL" id="SFB86530.1"/>
    </source>
</evidence>
<dbReference type="CDD" id="cd06261">
    <property type="entry name" value="TM_PBP2"/>
    <property type="match status" value="1"/>
</dbReference>
<dbReference type="STRING" id="1164594.SAMN05216204_102125"/>
<feature type="transmembrane region" description="Helical" evidence="10">
    <location>
        <begin position="21"/>
        <end position="52"/>
    </location>
</feature>
<dbReference type="InterPro" id="IPR005672">
    <property type="entry name" value="Phosphate_PstA"/>
</dbReference>
<dbReference type="AlphaFoldDB" id="A0A1I1ENN1"/>
<organism evidence="12 13">
    <name type="scientific">Massilia yuzhufengensis</name>
    <dbReference type="NCBI Taxonomy" id="1164594"/>
    <lineage>
        <taxon>Bacteria</taxon>
        <taxon>Pseudomonadati</taxon>
        <taxon>Pseudomonadota</taxon>
        <taxon>Betaproteobacteria</taxon>
        <taxon>Burkholderiales</taxon>
        <taxon>Oxalobacteraceae</taxon>
        <taxon>Telluria group</taxon>
        <taxon>Massilia</taxon>
    </lineage>
</organism>
<feature type="transmembrane region" description="Helical" evidence="10">
    <location>
        <begin position="256"/>
        <end position="279"/>
    </location>
</feature>
<dbReference type="Proteomes" id="UP000198639">
    <property type="component" value="Unassembled WGS sequence"/>
</dbReference>
<keyword evidence="13" id="KW-1185">Reference proteome</keyword>
<dbReference type="Gene3D" id="1.10.3720.10">
    <property type="entry name" value="MetI-like"/>
    <property type="match status" value="1"/>
</dbReference>
<dbReference type="EMBL" id="FOLD01000002">
    <property type="protein sequence ID" value="SFB86530.1"/>
    <property type="molecule type" value="Genomic_DNA"/>
</dbReference>
<dbReference type="GO" id="GO:0035435">
    <property type="term" value="P:phosphate ion transmembrane transport"/>
    <property type="evidence" value="ECO:0007669"/>
    <property type="project" value="InterPro"/>
</dbReference>
<dbReference type="InterPro" id="IPR000515">
    <property type="entry name" value="MetI-like"/>
</dbReference>
<evidence type="ECO:0000256" key="7">
    <source>
        <dbReference type="ARBA" id="ARBA00022692"/>
    </source>
</evidence>
<dbReference type="PANTHER" id="PTHR42922">
    <property type="entry name" value="PHOSPHATE TRANSPORT SYSTEM PERMEASE PROTEIN PSTA"/>
    <property type="match status" value="1"/>
</dbReference>
<dbReference type="Pfam" id="PF00528">
    <property type="entry name" value="BPD_transp_1"/>
    <property type="match status" value="1"/>
</dbReference>
<evidence type="ECO:0000259" key="11">
    <source>
        <dbReference type="PROSITE" id="PS50928"/>
    </source>
</evidence>
<comment type="subcellular location">
    <subcellularLocation>
        <location evidence="10">Cell inner membrane</location>
        <topology evidence="10">Multi-pass membrane protein</topology>
    </subcellularLocation>
    <subcellularLocation>
        <location evidence="1">Cell membrane</location>
        <topology evidence="1">Multi-pass membrane protein</topology>
    </subcellularLocation>
</comment>
<evidence type="ECO:0000256" key="4">
    <source>
        <dbReference type="ARBA" id="ARBA00022448"/>
    </source>
</evidence>
<feature type="transmembrane region" description="Helical" evidence="10">
    <location>
        <begin position="139"/>
        <end position="158"/>
    </location>
</feature>
<evidence type="ECO:0000256" key="2">
    <source>
        <dbReference type="ARBA" id="ARBA00007069"/>
    </source>
</evidence>
<dbReference type="OrthoDB" id="9775069at2"/>
<proteinExistence type="inferred from homology"/>
<sequence length="285" mass="30458">MDNPVKNPVYRRRLLAHRIGIVLSVSAMGVGLAFLAWILATLLINGFGALSLSMFTGDTPAPGSPGGLRNAIVGSLMMVGLSTLVSTPVGILAGIYLAEYGENNRFAQVTRFVTDIMLSAPSIVIGVFVYALYVTKTGNFSGFAGSIALSLIAVPVVVRTTDNMLRLVPTSLLEAAYALGAPHWKVAMLVRLRAVKAGVITGVLLAVARVSGETAPLLFTALNNQFYSNDMTSPMANLPVVIYQFAMSPYDDWRSLAWGGALLVTFTVLMLNIVSRTLFSQKTPR</sequence>
<dbReference type="NCBIfam" id="TIGR00974">
    <property type="entry name" value="3a0107s02c"/>
    <property type="match status" value="1"/>
</dbReference>
<feature type="transmembrane region" description="Helical" evidence="10">
    <location>
        <begin position="109"/>
        <end position="133"/>
    </location>
</feature>
<comment type="similarity">
    <text evidence="2 10">Belongs to the binding-protein-dependent transport system permease family. CysTW subfamily.</text>
</comment>
<dbReference type="PANTHER" id="PTHR42922:SF1">
    <property type="entry name" value="PHOSPHATE TRANSPORT SYSTEM PERMEASE PROTEIN PSTA"/>
    <property type="match status" value="1"/>
</dbReference>
<dbReference type="GO" id="GO:0005886">
    <property type="term" value="C:plasma membrane"/>
    <property type="evidence" value="ECO:0007669"/>
    <property type="project" value="UniProtKB-SubCell"/>
</dbReference>
<keyword evidence="4" id="KW-0813">Transport</keyword>
<dbReference type="InterPro" id="IPR035906">
    <property type="entry name" value="MetI-like_sf"/>
</dbReference>
<gene>
    <name evidence="12" type="ORF">SAMN05216204_102125</name>
</gene>
<dbReference type="InterPro" id="IPR051408">
    <property type="entry name" value="Phosphate_transprt_permease"/>
</dbReference>
<feature type="transmembrane region" description="Helical" evidence="10">
    <location>
        <begin position="72"/>
        <end position="97"/>
    </location>
</feature>
<keyword evidence="8 10" id="KW-1133">Transmembrane helix</keyword>
<evidence type="ECO:0000256" key="1">
    <source>
        <dbReference type="ARBA" id="ARBA00004651"/>
    </source>
</evidence>
<evidence type="ECO:0000313" key="13">
    <source>
        <dbReference type="Proteomes" id="UP000198639"/>
    </source>
</evidence>
<dbReference type="GO" id="GO:0005315">
    <property type="term" value="F:phosphate transmembrane transporter activity"/>
    <property type="evidence" value="ECO:0007669"/>
    <property type="project" value="InterPro"/>
</dbReference>
<evidence type="ECO:0000256" key="3">
    <source>
        <dbReference type="ARBA" id="ARBA00016864"/>
    </source>
</evidence>
<evidence type="ECO:0000256" key="6">
    <source>
        <dbReference type="ARBA" id="ARBA00022592"/>
    </source>
</evidence>
<name>A0A1I1ENN1_9BURK</name>
<keyword evidence="5 10" id="KW-1003">Cell membrane</keyword>